<evidence type="ECO:0000256" key="7">
    <source>
        <dbReference type="PROSITE-ProRule" id="PRU00042"/>
    </source>
</evidence>
<organism evidence="11 12">
    <name type="scientific">Pichia inconspicua</name>
    <dbReference type="NCBI Taxonomy" id="52247"/>
    <lineage>
        <taxon>Eukaryota</taxon>
        <taxon>Fungi</taxon>
        <taxon>Dikarya</taxon>
        <taxon>Ascomycota</taxon>
        <taxon>Saccharomycotina</taxon>
        <taxon>Pichiomycetes</taxon>
        <taxon>Pichiales</taxon>
        <taxon>Pichiaceae</taxon>
        <taxon>Pichia</taxon>
    </lineage>
</organism>
<dbReference type="EMBL" id="SELW01000355">
    <property type="protein sequence ID" value="TID28961.1"/>
    <property type="molecule type" value="Genomic_DNA"/>
</dbReference>
<proteinExistence type="predicted"/>
<dbReference type="SUPFAM" id="SSF57667">
    <property type="entry name" value="beta-beta-alpha zinc fingers"/>
    <property type="match status" value="1"/>
</dbReference>
<evidence type="ECO:0000313" key="12">
    <source>
        <dbReference type="Proteomes" id="UP000307173"/>
    </source>
</evidence>
<sequence>MNPLLQLHSSRASTNETEFVSLSTQPSALVNSPYDPRLFKTVDPTCITSIKTSSEMIPGTIPKVSIQNVKDHRNHSSNFLTEIEEQRKGNRDYYTTEIITDPQYFQDYLEENQNYYDDSNFSFDITSYELDSNPTPKSNNENINPIFFHHTPSPNNKTSIRVITASNRITKLRDKKLVQAIHRSLDLRRSTDDVEIFKTLNEHHSVSLKNDLLLSSPRKEINETFTNAIMQNYGKDVYNSPTIPLENYIFTSVTKQLNMEEFSDSEPQERNDSRKFPKTFGDIVNPDKLNQNIGLATIDIQEYQETLNQLQSEIAQFNNSKNLEDARTNKRKRDSALYTEFIDTTVSDDSEEEFLIKKHVKSGKRGRKPKRATKVKAKKPSEIPETDIVQRLFKESMKKNKDNFNRIKTTDMGLTTSKIAKLKVPRNASNIVREPTKSVISTYSDDVENIEKVPKDSHQKDIFECSECPKVFRQRSQWKRHVDCIHLKIAKFVCIKCNKAFKRSDHLKNHIRRIHAAAE</sequence>
<keyword evidence="12" id="KW-1185">Reference proteome</keyword>
<evidence type="ECO:0000256" key="2">
    <source>
        <dbReference type="ARBA" id="ARBA00022723"/>
    </source>
</evidence>
<comment type="subcellular location">
    <subcellularLocation>
        <location evidence="1">Nucleus</location>
    </subcellularLocation>
</comment>
<dbReference type="InterPro" id="IPR036236">
    <property type="entry name" value="Znf_C2H2_sf"/>
</dbReference>
<evidence type="ECO:0000256" key="6">
    <source>
        <dbReference type="ARBA" id="ARBA00023242"/>
    </source>
</evidence>
<dbReference type="PROSITE" id="PS00028">
    <property type="entry name" value="ZINC_FINGER_C2H2_1"/>
    <property type="match status" value="2"/>
</dbReference>
<keyword evidence="3" id="KW-0677">Repeat</keyword>
<feature type="domain" description="C2H2-type" evidence="10">
    <location>
        <begin position="463"/>
        <end position="486"/>
    </location>
</feature>
<keyword evidence="2" id="KW-0479">Metal-binding</keyword>
<feature type="compositionally biased region" description="Basic residues" evidence="9">
    <location>
        <begin position="361"/>
        <end position="378"/>
    </location>
</feature>
<dbReference type="Pfam" id="PF00096">
    <property type="entry name" value="zf-C2H2"/>
    <property type="match status" value="2"/>
</dbReference>
<name>A0A4T0X1T3_9ASCO</name>
<dbReference type="PANTHER" id="PTHR16515">
    <property type="entry name" value="PR DOMAIN ZINC FINGER PROTEIN"/>
    <property type="match status" value="1"/>
</dbReference>
<feature type="domain" description="C2H2-type" evidence="10">
    <location>
        <begin position="492"/>
        <end position="519"/>
    </location>
</feature>
<evidence type="ECO:0000256" key="4">
    <source>
        <dbReference type="ARBA" id="ARBA00022771"/>
    </source>
</evidence>
<dbReference type="AlphaFoldDB" id="A0A4T0X1T3"/>
<keyword evidence="4 7" id="KW-0863">Zinc-finger</keyword>
<dbReference type="PROSITE" id="PS50157">
    <property type="entry name" value="ZINC_FINGER_C2H2_2"/>
    <property type="match status" value="2"/>
</dbReference>
<evidence type="ECO:0000259" key="10">
    <source>
        <dbReference type="PROSITE" id="PS50157"/>
    </source>
</evidence>
<comment type="caution">
    <text evidence="11">The sequence shown here is derived from an EMBL/GenBank/DDBJ whole genome shotgun (WGS) entry which is preliminary data.</text>
</comment>
<dbReference type="GO" id="GO:0008270">
    <property type="term" value="F:zinc ion binding"/>
    <property type="evidence" value="ECO:0007669"/>
    <property type="project" value="UniProtKB-KW"/>
</dbReference>
<dbReference type="Gene3D" id="3.30.160.60">
    <property type="entry name" value="Classic Zinc Finger"/>
    <property type="match status" value="1"/>
</dbReference>
<dbReference type="GO" id="GO:0005634">
    <property type="term" value="C:nucleus"/>
    <property type="evidence" value="ECO:0007669"/>
    <property type="project" value="UniProtKB-SubCell"/>
</dbReference>
<dbReference type="SMART" id="SM00355">
    <property type="entry name" value="ZnF_C2H2"/>
    <property type="match status" value="2"/>
</dbReference>
<dbReference type="PANTHER" id="PTHR16515:SF49">
    <property type="entry name" value="GASTRULA ZINC FINGER PROTEIN XLCGF49.1-LIKE-RELATED"/>
    <property type="match status" value="1"/>
</dbReference>
<dbReference type="OrthoDB" id="6910977at2759"/>
<gene>
    <name evidence="11" type="ORF">CANINC_002229</name>
</gene>
<feature type="region of interest" description="Disordered" evidence="9">
    <location>
        <begin position="261"/>
        <end position="281"/>
    </location>
</feature>
<dbReference type="InterPro" id="IPR050331">
    <property type="entry name" value="Zinc_finger"/>
</dbReference>
<accession>A0A4T0X1T3</accession>
<dbReference type="GO" id="GO:0010468">
    <property type="term" value="P:regulation of gene expression"/>
    <property type="evidence" value="ECO:0007669"/>
    <property type="project" value="TreeGrafter"/>
</dbReference>
<evidence type="ECO:0000256" key="8">
    <source>
        <dbReference type="SAM" id="Coils"/>
    </source>
</evidence>
<evidence type="ECO:0000256" key="9">
    <source>
        <dbReference type="SAM" id="MobiDB-lite"/>
    </source>
</evidence>
<keyword evidence="5" id="KW-0862">Zinc</keyword>
<evidence type="ECO:0000256" key="5">
    <source>
        <dbReference type="ARBA" id="ARBA00022833"/>
    </source>
</evidence>
<dbReference type="InterPro" id="IPR013087">
    <property type="entry name" value="Znf_C2H2_type"/>
</dbReference>
<evidence type="ECO:0000256" key="1">
    <source>
        <dbReference type="ARBA" id="ARBA00004123"/>
    </source>
</evidence>
<reference evidence="11 12" key="1">
    <citation type="journal article" date="2019" name="Front. Genet.">
        <title>Whole-Genome Sequencing of the Opportunistic Yeast Pathogen Candida inconspicua Uncovers Its Hybrid Origin.</title>
        <authorList>
            <person name="Mixao V."/>
            <person name="Hansen A.P."/>
            <person name="Saus E."/>
            <person name="Boekhout T."/>
            <person name="Lass-Florl C."/>
            <person name="Gabaldon T."/>
        </authorList>
    </citation>
    <scope>NUCLEOTIDE SEQUENCE [LARGE SCALE GENOMIC DNA]</scope>
    <source>
        <strain evidence="11 12">CBS 180</strain>
    </source>
</reference>
<dbReference type="STRING" id="52247.A0A4T0X1T3"/>
<evidence type="ECO:0000313" key="11">
    <source>
        <dbReference type="EMBL" id="TID28961.1"/>
    </source>
</evidence>
<keyword evidence="6" id="KW-0539">Nucleus</keyword>
<feature type="region of interest" description="Disordered" evidence="9">
    <location>
        <begin position="361"/>
        <end position="381"/>
    </location>
</feature>
<protein>
    <recommendedName>
        <fullName evidence="10">C2H2-type domain-containing protein</fullName>
    </recommendedName>
</protein>
<evidence type="ECO:0000256" key="3">
    <source>
        <dbReference type="ARBA" id="ARBA00022737"/>
    </source>
</evidence>
<keyword evidence="8" id="KW-0175">Coiled coil</keyword>
<feature type="coiled-coil region" evidence="8">
    <location>
        <begin position="293"/>
        <end position="327"/>
    </location>
</feature>
<dbReference type="Proteomes" id="UP000307173">
    <property type="component" value="Unassembled WGS sequence"/>
</dbReference>